<evidence type="ECO:0000256" key="1">
    <source>
        <dbReference type="SAM" id="MobiDB-lite"/>
    </source>
</evidence>
<feature type="region of interest" description="Disordered" evidence="1">
    <location>
        <begin position="1"/>
        <end position="38"/>
    </location>
</feature>
<dbReference type="Proteomes" id="UP000825935">
    <property type="component" value="Chromosome 9"/>
</dbReference>
<keyword evidence="3" id="KW-1185">Reference proteome</keyword>
<feature type="compositionally biased region" description="Basic and acidic residues" evidence="1">
    <location>
        <begin position="61"/>
        <end position="90"/>
    </location>
</feature>
<accession>A0A8T2U3Z2</accession>
<sequence>MASIIEKLVGSPRKHDELPANYAGGLPAGVPSADQEGVIQTSAEHEGYKTVVEGTGAGYGELKEYEHKMEGESGSVQEEKPHHDKEEKHHTGPLQKLKHKMKGGLAKVRKKKEQHGAESYSSTSSEDEGGLQKATARHSPS</sequence>
<evidence type="ECO:0000313" key="3">
    <source>
        <dbReference type="Proteomes" id="UP000825935"/>
    </source>
</evidence>
<reference evidence="2" key="1">
    <citation type="submission" date="2021-08" db="EMBL/GenBank/DDBJ databases">
        <title>WGS assembly of Ceratopteris richardii.</title>
        <authorList>
            <person name="Marchant D.B."/>
            <person name="Chen G."/>
            <person name="Jenkins J."/>
            <person name="Shu S."/>
            <person name="Leebens-Mack J."/>
            <person name="Grimwood J."/>
            <person name="Schmutz J."/>
            <person name="Soltis P."/>
            <person name="Soltis D."/>
            <person name="Chen Z.-H."/>
        </authorList>
    </citation>
    <scope>NUCLEOTIDE SEQUENCE</scope>
    <source>
        <strain evidence="2">Whitten #5841</strain>
        <tissue evidence="2">Leaf</tissue>
    </source>
</reference>
<feature type="region of interest" description="Disordered" evidence="1">
    <location>
        <begin position="52"/>
        <end position="141"/>
    </location>
</feature>
<dbReference type="AlphaFoldDB" id="A0A8T2U3Z2"/>
<proteinExistence type="predicted"/>
<evidence type="ECO:0000313" key="2">
    <source>
        <dbReference type="EMBL" id="KAH7428616.1"/>
    </source>
</evidence>
<comment type="caution">
    <text evidence="2">The sequence shown here is derived from an EMBL/GenBank/DDBJ whole genome shotgun (WGS) entry which is preliminary data.</text>
</comment>
<name>A0A8T2U3Z2_CERRI</name>
<organism evidence="2 3">
    <name type="scientific">Ceratopteris richardii</name>
    <name type="common">Triangle waterfern</name>
    <dbReference type="NCBI Taxonomy" id="49495"/>
    <lineage>
        <taxon>Eukaryota</taxon>
        <taxon>Viridiplantae</taxon>
        <taxon>Streptophyta</taxon>
        <taxon>Embryophyta</taxon>
        <taxon>Tracheophyta</taxon>
        <taxon>Polypodiopsida</taxon>
        <taxon>Polypodiidae</taxon>
        <taxon>Polypodiales</taxon>
        <taxon>Pteridineae</taxon>
        <taxon>Pteridaceae</taxon>
        <taxon>Parkerioideae</taxon>
        <taxon>Ceratopteris</taxon>
    </lineage>
</organism>
<feature type="compositionally biased region" description="Basic residues" evidence="1">
    <location>
        <begin position="96"/>
        <end position="113"/>
    </location>
</feature>
<protein>
    <submittedName>
        <fullName evidence="2">Uncharacterized protein</fullName>
    </submittedName>
</protein>
<gene>
    <name evidence="2" type="ORF">KP509_09G008700</name>
</gene>
<dbReference type="EMBL" id="CM035414">
    <property type="protein sequence ID" value="KAH7428616.1"/>
    <property type="molecule type" value="Genomic_DNA"/>
</dbReference>
<dbReference type="OrthoDB" id="1938372at2759"/>